<dbReference type="RefSeq" id="WP_070964878.1">
    <property type="nucleotide sequence ID" value="NZ_CP017603.1"/>
</dbReference>
<accession>A0AAC9WKM8</accession>
<dbReference type="EC" id="3.6.1.27" evidence="4"/>
<dbReference type="EMBL" id="CP017603">
    <property type="protein sequence ID" value="AOY75327.1"/>
    <property type="molecule type" value="Genomic_DNA"/>
</dbReference>
<dbReference type="CDD" id="cd03392">
    <property type="entry name" value="PAP2_like_2"/>
    <property type="match status" value="1"/>
</dbReference>
<keyword evidence="1" id="KW-0472">Membrane</keyword>
<dbReference type="KEGG" id="cfm:BJL90_05070"/>
<feature type="transmembrane region" description="Helical" evidence="1">
    <location>
        <begin position="150"/>
        <end position="168"/>
    </location>
</feature>
<dbReference type="SMART" id="SM00014">
    <property type="entry name" value="acidPPc"/>
    <property type="match status" value="1"/>
</dbReference>
<evidence type="ECO:0000313" key="5">
    <source>
        <dbReference type="Proteomes" id="UP000177894"/>
    </source>
</evidence>
<reference evidence="3 5" key="1">
    <citation type="submission" date="2016-10" db="EMBL/GenBank/DDBJ databases">
        <title>Complete Genome Sequence of Acetogen Clostridium formicoaceticum ATCC 27076.</title>
        <authorList>
            <person name="Bao T."/>
            <person name="Cheng C."/>
            <person name="Zhao J."/>
            <person name="Yang S.-T."/>
            <person name="Wang J."/>
            <person name="Wang M."/>
        </authorList>
    </citation>
    <scope>NUCLEOTIDE SEQUENCE [LARGE SCALE GENOMIC DNA]</scope>
    <source>
        <strain evidence="3 5">ATCC 27076</strain>
    </source>
</reference>
<dbReference type="Proteomes" id="UP000192478">
    <property type="component" value="Chromosome"/>
</dbReference>
<dbReference type="InterPro" id="IPR000326">
    <property type="entry name" value="PAP2/HPO"/>
</dbReference>
<keyword evidence="4" id="KW-0378">Hydrolase</keyword>
<dbReference type="AlphaFoldDB" id="A0AAC9WKM8"/>
<dbReference type="PANTHER" id="PTHR14969:SF13">
    <property type="entry name" value="AT30094P"/>
    <property type="match status" value="1"/>
</dbReference>
<sequence length="181" mass="20495">MKLDLKIIEFVYQHLQNPTFQVFMVILSRLGDKGLLWLVISIGLIISKKHRNIGYMSLSSILLGFIVGEVILKNLIQRARPFLVLDNIILSIAAPQSFSFPSVHTLIAFAATGVIVKKIENRFLKIGLIALATLMAFSRIYLMVHYPTDILGGVILGVIIAFVVYKVFSWRETRKKAEMYK</sequence>
<feature type="transmembrane region" description="Helical" evidence="1">
    <location>
        <begin position="123"/>
        <end position="144"/>
    </location>
</feature>
<keyword evidence="5" id="KW-1185">Reference proteome</keyword>
<dbReference type="Gene3D" id="1.20.144.10">
    <property type="entry name" value="Phosphatidic acid phosphatase type 2/haloperoxidase"/>
    <property type="match status" value="1"/>
</dbReference>
<reference evidence="4 6" key="2">
    <citation type="submission" date="2017-03" db="EMBL/GenBank/DDBJ databases">
        <title>Complete sequence of Clostridium formicaceticum DSM 92.</title>
        <authorList>
            <person name="Poehlein A."/>
            <person name="Karl M."/>
            <person name="Bengelsdorf F.R."/>
            <person name="Duerre P."/>
            <person name="Daniel R."/>
        </authorList>
    </citation>
    <scope>NUCLEOTIDE SEQUENCE [LARGE SCALE GENOMIC DNA]</scope>
    <source>
        <strain evidence="4 6">DSM 92</strain>
    </source>
</reference>
<evidence type="ECO:0000313" key="6">
    <source>
        <dbReference type="Proteomes" id="UP000192478"/>
    </source>
</evidence>
<evidence type="ECO:0000313" key="4">
    <source>
        <dbReference type="EMBL" id="ARE89775.1"/>
    </source>
</evidence>
<feature type="domain" description="Phosphatidic acid phosphatase type 2/haloperoxidase" evidence="2">
    <location>
        <begin position="53"/>
        <end position="165"/>
    </location>
</feature>
<feature type="transmembrane region" description="Helical" evidence="1">
    <location>
        <begin position="20"/>
        <end position="46"/>
    </location>
</feature>
<dbReference type="Pfam" id="PF01569">
    <property type="entry name" value="PAP2"/>
    <property type="match status" value="1"/>
</dbReference>
<dbReference type="GO" id="GO:0050380">
    <property type="term" value="F:undecaprenyl-diphosphatase activity"/>
    <property type="evidence" value="ECO:0007669"/>
    <property type="project" value="UniProtKB-EC"/>
</dbReference>
<keyword evidence="1" id="KW-0812">Transmembrane</keyword>
<dbReference type="SUPFAM" id="SSF48317">
    <property type="entry name" value="Acid phosphatase/Vanadium-dependent haloperoxidase"/>
    <property type="match status" value="1"/>
</dbReference>
<dbReference type="PANTHER" id="PTHR14969">
    <property type="entry name" value="SPHINGOSINE-1-PHOSPHATE PHOSPHOHYDROLASE"/>
    <property type="match status" value="1"/>
</dbReference>
<organism evidence="4 6">
    <name type="scientific">Clostridium formicaceticum</name>
    <dbReference type="NCBI Taxonomy" id="1497"/>
    <lineage>
        <taxon>Bacteria</taxon>
        <taxon>Bacillati</taxon>
        <taxon>Bacillota</taxon>
        <taxon>Clostridia</taxon>
        <taxon>Eubacteriales</taxon>
        <taxon>Clostridiaceae</taxon>
        <taxon>Clostridium</taxon>
    </lineage>
</organism>
<proteinExistence type="predicted"/>
<dbReference type="Proteomes" id="UP000177894">
    <property type="component" value="Chromosome"/>
</dbReference>
<dbReference type="EMBL" id="CP020559">
    <property type="protein sequence ID" value="ARE89775.1"/>
    <property type="molecule type" value="Genomic_DNA"/>
</dbReference>
<feature type="transmembrane region" description="Helical" evidence="1">
    <location>
        <begin position="53"/>
        <end position="76"/>
    </location>
</feature>
<evidence type="ECO:0000256" key="1">
    <source>
        <dbReference type="SAM" id="Phobius"/>
    </source>
</evidence>
<evidence type="ECO:0000259" key="2">
    <source>
        <dbReference type="SMART" id="SM00014"/>
    </source>
</evidence>
<gene>
    <name evidence="4" type="primary">bcrC</name>
    <name evidence="3" type="ORF">BJL90_05070</name>
    <name evidence="4" type="ORF">CLFO_42560</name>
</gene>
<evidence type="ECO:0000313" key="3">
    <source>
        <dbReference type="EMBL" id="AOY75327.1"/>
    </source>
</evidence>
<name>A0AAC9WKM8_9CLOT</name>
<keyword evidence="1" id="KW-1133">Transmembrane helix</keyword>
<feature type="transmembrane region" description="Helical" evidence="1">
    <location>
        <begin position="88"/>
        <end position="116"/>
    </location>
</feature>
<dbReference type="InterPro" id="IPR036938">
    <property type="entry name" value="PAP2/HPO_sf"/>
</dbReference>
<protein>
    <submittedName>
        <fullName evidence="4">Undecaprenyl-diphosphatase BcrC</fullName>
        <ecNumber evidence="4">3.6.1.27</ecNumber>
    </submittedName>
</protein>